<dbReference type="PANTHER" id="PTHR12895:SF9">
    <property type="entry name" value="DYMECLIN"/>
    <property type="match status" value="1"/>
</dbReference>
<dbReference type="AlphaFoldDB" id="A0A183EQY1"/>
<evidence type="ECO:0000256" key="2">
    <source>
        <dbReference type="ARBA" id="ARBA00015736"/>
    </source>
</evidence>
<proteinExistence type="inferred from homology"/>
<name>A0A183EQY1_9BILA</name>
<keyword evidence="3" id="KW-0519">Myristate</keyword>
<comment type="similarity">
    <text evidence="1">Belongs to the dymeclin family.</text>
</comment>
<dbReference type="GO" id="GO:0005794">
    <property type="term" value="C:Golgi apparatus"/>
    <property type="evidence" value="ECO:0007669"/>
    <property type="project" value="TreeGrafter"/>
</dbReference>
<evidence type="ECO:0000313" key="5">
    <source>
        <dbReference type="EMBL" id="VDN41381.1"/>
    </source>
</evidence>
<protein>
    <recommendedName>
        <fullName evidence="2">Dymeclin</fullName>
    </recommendedName>
</protein>
<dbReference type="InterPro" id="IPR019142">
    <property type="entry name" value="Dymeclin"/>
</dbReference>
<keyword evidence="6" id="KW-1185">Reference proteome</keyword>
<evidence type="ECO:0000256" key="1">
    <source>
        <dbReference type="ARBA" id="ARBA00010603"/>
    </source>
</evidence>
<dbReference type="Pfam" id="PF09742">
    <property type="entry name" value="Dymeclin"/>
    <property type="match status" value="1"/>
</dbReference>
<dbReference type="PANTHER" id="PTHR12895">
    <property type="entry name" value="DYMECLIN"/>
    <property type="match status" value="1"/>
</dbReference>
<sequence length="227" mass="24987">MNPFTAFEPSARSLELTRALLTNYLHRNTPYVVKPDKEPESIVLGIAASVWSAVQMVTGFDDLESAEDDNETVPPASLGSLSVLLLLNLACHQEPGASLNIYKESLSKFQNSQGLSEVSSLSNGEGGTFKLDYSALYERLCATADQQPPMLFLYILLHRNIGFRNYVLSRINLEKLVLPVLIVLNGGTQNNGINSAYNAHHVYLALIVILILSEDDFFCKVAHETVS</sequence>
<evidence type="ECO:0000313" key="6">
    <source>
        <dbReference type="Proteomes" id="UP000271098"/>
    </source>
</evidence>
<gene>
    <name evidence="5" type="ORF">GPUH_LOCUS23371</name>
</gene>
<dbReference type="Proteomes" id="UP000271098">
    <property type="component" value="Unassembled WGS sequence"/>
</dbReference>
<dbReference type="WBParaSite" id="GPUH_0002340201-mRNA-1">
    <property type="protein sequence ID" value="GPUH_0002340201-mRNA-1"/>
    <property type="gene ID" value="GPUH_0002340201"/>
</dbReference>
<evidence type="ECO:0000256" key="4">
    <source>
        <dbReference type="ARBA" id="ARBA00023288"/>
    </source>
</evidence>
<evidence type="ECO:0000313" key="7">
    <source>
        <dbReference type="WBParaSite" id="GPUH_0002340201-mRNA-1"/>
    </source>
</evidence>
<evidence type="ECO:0000256" key="3">
    <source>
        <dbReference type="ARBA" id="ARBA00022707"/>
    </source>
</evidence>
<reference evidence="7" key="1">
    <citation type="submission" date="2016-06" db="UniProtKB">
        <authorList>
            <consortium name="WormBaseParasite"/>
        </authorList>
    </citation>
    <scope>IDENTIFICATION</scope>
</reference>
<organism evidence="7">
    <name type="scientific">Gongylonema pulchrum</name>
    <dbReference type="NCBI Taxonomy" id="637853"/>
    <lineage>
        <taxon>Eukaryota</taxon>
        <taxon>Metazoa</taxon>
        <taxon>Ecdysozoa</taxon>
        <taxon>Nematoda</taxon>
        <taxon>Chromadorea</taxon>
        <taxon>Rhabditida</taxon>
        <taxon>Spirurina</taxon>
        <taxon>Spiruromorpha</taxon>
        <taxon>Spiruroidea</taxon>
        <taxon>Gongylonematidae</taxon>
        <taxon>Gongylonema</taxon>
    </lineage>
</organism>
<reference evidence="5 6" key="2">
    <citation type="submission" date="2018-11" db="EMBL/GenBank/DDBJ databases">
        <authorList>
            <consortium name="Pathogen Informatics"/>
        </authorList>
    </citation>
    <scope>NUCLEOTIDE SEQUENCE [LARGE SCALE GENOMIC DNA]</scope>
</reference>
<accession>A0A183EQY1</accession>
<keyword evidence="4" id="KW-0449">Lipoprotein</keyword>
<dbReference type="EMBL" id="UYRT01097639">
    <property type="protein sequence ID" value="VDN41381.1"/>
    <property type="molecule type" value="Genomic_DNA"/>
</dbReference>
<dbReference type="GO" id="GO:0007030">
    <property type="term" value="P:Golgi organization"/>
    <property type="evidence" value="ECO:0007669"/>
    <property type="project" value="TreeGrafter"/>
</dbReference>
<dbReference type="OrthoDB" id="10253409at2759"/>